<dbReference type="GO" id="GO:0005615">
    <property type="term" value="C:extracellular space"/>
    <property type="evidence" value="ECO:0007669"/>
    <property type="project" value="TreeGrafter"/>
</dbReference>
<dbReference type="PANTHER" id="PTHR22799:SF1">
    <property type="entry name" value="C-TYPE LECTIN DOMAIN FAMILY 11 MEMBER A"/>
    <property type="match status" value="1"/>
</dbReference>
<sequence length="376" mass="42883">MWNYGLILILMVKWSYQQDLCSKTVLDNLSRIMDARLSALDIKMNHIASTLNVLVTKPDSYNQEERINLSVLEKKLSNHLEEKLTVLEENLSDHLEQKLSVLEEHLSNHLDDKLYVIGNAIRQMNSTIEGFAAKQESNHQEELDKLSDLQDKQSDYLENKLSGVKTTLIQMESNLGSIEKISASIQNTTDKIKLEAVAFSENSSCSKISQEETLWEVKYIKNNIASMEDHIIENLNSTSLLLQRLNDCPAPFISLMDQCFYLNKGDQLDFESARKFCQGMGSDLAQPKYPNALRVYIRDTLGDTSSFFKLGGSDLVEEGDWRWLTGESITEWWSPGQPDDHLGQQDCLYVACNPIFKQPFDDGGCQIKSPFICEYR</sequence>
<keyword evidence="3 6" id="KW-0732">Signal</keyword>
<evidence type="ECO:0000259" key="7">
    <source>
        <dbReference type="PROSITE" id="PS50041"/>
    </source>
</evidence>
<feature type="chain" id="PRO_5043819606" description="C-type lectin domain-containing protein" evidence="6">
    <location>
        <begin position="18"/>
        <end position="376"/>
    </location>
</feature>
<evidence type="ECO:0000256" key="6">
    <source>
        <dbReference type="SAM" id="SignalP"/>
    </source>
</evidence>
<keyword evidence="2" id="KW-0964">Secreted</keyword>
<keyword evidence="9" id="KW-1185">Reference proteome</keyword>
<evidence type="ECO:0000256" key="3">
    <source>
        <dbReference type="ARBA" id="ARBA00022729"/>
    </source>
</evidence>
<feature type="non-terminal residue" evidence="8">
    <location>
        <position position="376"/>
    </location>
</feature>
<dbReference type="CDD" id="cd00037">
    <property type="entry name" value="CLECT"/>
    <property type="match status" value="1"/>
</dbReference>
<dbReference type="SMART" id="SM00034">
    <property type="entry name" value="CLECT"/>
    <property type="match status" value="1"/>
</dbReference>
<name>A0AAV2SDD2_MEGNR</name>
<evidence type="ECO:0000313" key="8">
    <source>
        <dbReference type="EMBL" id="CAL4172462.1"/>
    </source>
</evidence>
<proteinExistence type="predicted"/>
<dbReference type="GO" id="GO:0008083">
    <property type="term" value="F:growth factor activity"/>
    <property type="evidence" value="ECO:0007669"/>
    <property type="project" value="TreeGrafter"/>
</dbReference>
<evidence type="ECO:0000313" key="9">
    <source>
        <dbReference type="Proteomes" id="UP001497623"/>
    </source>
</evidence>
<keyword evidence="5" id="KW-0175">Coiled coil</keyword>
<evidence type="ECO:0000256" key="1">
    <source>
        <dbReference type="ARBA" id="ARBA00004613"/>
    </source>
</evidence>
<feature type="coiled-coil region" evidence="5">
    <location>
        <begin position="62"/>
        <end position="97"/>
    </location>
</feature>
<dbReference type="SUPFAM" id="SSF56436">
    <property type="entry name" value="C-type lectin-like"/>
    <property type="match status" value="1"/>
</dbReference>
<comment type="caution">
    <text evidence="8">The sequence shown here is derived from an EMBL/GenBank/DDBJ whole genome shotgun (WGS) entry which is preliminary data.</text>
</comment>
<comment type="subcellular location">
    <subcellularLocation>
        <location evidence="1">Secreted</location>
    </subcellularLocation>
</comment>
<dbReference type="InterPro" id="IPR016186">
    <property type="entry name" value="C-type_lectin-like/link_sf"/>
</dbReference>
<dbReference type="Pfam" id="PF00059">
    <property type="entry name" value="Lectin_C"/>
    <property type="match status" value="1"/>
</dbReference>
<protein>
    <recommendedName>
        <fullName evidence="7">C-type lectin domain-containing protein</fullName>
    </recommendedName>
</protein>
<evidence type="ECO:0000256" key="5">
    <source>
        <dbReference type="SAM" id="Coils"/>
    </source>
</evidence>
<dbReference type="Proteomes" id="UP001497623">
    <property type="component" value="Unassembled WGS sequence"/>
</dbReference>
<feature type="domain" description="C-type lectin" evidence="7">
    <location>
        <begin position="255"/>
        <end position="374"/>
    </location>
</feature>
<keyword evidence="4" id="KW-0430">Lectin</keyword>
<dbReference type="InterPro" id="IPR016187">
    <property type="entry name" value="CTDL_fold"/>
</dbReference>
<evidence type="ECO:0000256" key="4">
    <source>
        <dbReference type="ARBA" id="ARBA00022734"/>
    </source>
</evidence>
<dbReference type="PROSITE" id="PS50041">
    <property type="entry name" value="C_TYPE_LECTIN_2"/>
    <property type="match status" value="1"/>
</dbReference>
<gene>
    <name evidence="8" type="ORF">MNOR_LOCUS34270</name>
</gene>
<dbReference type="GO" id="GO:0030246">
    <property type="term" value="F:carbohydrate binding"/>
    <property type="evidence" value="ECO:0007669"/>
    <property type="project" value="UniProtKB-KW"/>
</dbReference>
<evidence type="ECO:0000256" key="2">
    <source>
        <dbReference type="ARBA" id="ARBA00022525"/>
    </source>
</evidence>
<dbReference type="EMBL" id="CAXKWB010052206">
    <property type="protein sequence ID" value="CAL4172462.1"/>
    <property type="molecule type" value="Genomic_DNA"/>
</dbReference>
<dbReference type="InterPro" id="IPR001304">
    <property type="entry name" value="C-type_lectin-like"/>
</dbReference>
<reference evidence="8 9" key="1">
    <citation type="submission" date="2024-05" db="EMBL/GenBank/DDBJ databases">
        <authorList>
            <person name="Wallberg A."/>
        </authorList>
    </citation>
    <scope>NUCLEOTIDE SEQUENCE [LARGE SCALE GENOMIC DNA]</scope>
</reference>
<organism evidence="8 9">
    <name type="scientific">Meganyctiphanes norvegica</name>
    <name type="common">Northern krill</name>
    <name type="synonym">Thysanopoda norvegica</name>
    <dbReference type="NCBI Taxonomy" id="48144"/>
    <lineage>
        <taxon>Eukaryota</taxon>
        <taxon>Metazoa</taxon>
        <taxon>Ecdysozoa</taxon>
        <taxon>Arthropoda</taxon>
        <taxon>Crustacea</taxon>
        <taxon>Multicrustacea</taxon>
        <taxon>Malacostraca</taxon>
        <taxon>Eumalacostraca</taxon>
        <taxon>Eucarida</taxon>
        <taxon>Euphausiacea</taxon>
        <taxon>Euphausiidae</taxon>
        <taxon>Meganyctiphanes</taxon>
    </lineage>
</organism>
<feature type="signal peptide" evidence="6">
    <location>
        <begin position="1"/>
        <end position="17"/>
    </location>
</feature>
<accession>A0AAV2SDD2</accession>
<dbReference type="InterPro" id="IPR051663">
    <property type="entry name" value="CLec_Tetranectin-domain"/>
</dbReference>
<dbReference type="PANTHER" id="PTHR22799">
    <property type="entry name" value="TETRANECTIN-RELATED"/>
    <property type="match status" value="1"/>
</dbReference>
<dbReference type="Gene3D" id="3.10.100.10">
    <property type="entry name" value="Mannose-Binding Protein A, subunit A"/>
    <property type="match status" value="1"/>
</dbReference>
<dbReference type="AlphaFoldDB" id="A0AAV2SDD2"/>